<accession>A0AAE0XWI4</accession>
<name>A0AAE0XWI4_9GAST</name>
<comment type="caution">
    <text evidence="1">The sequence shown here is derived from an EMBL/GenBank/DDBJ whole genome shotgun (WGS) entry which is preliminary data.</text>
</comment>
<evidence type="ECO:0000313" key="2">
    <source>
        <dbReference type="Proteomes" id="UP001283361"/>
    </source>
</evidence>
<gene>
    <name evidence="1" type="ORF">RRG08_044174</name>
</gene>
<reference evidence="1" key="1">
    <citation type="journal article" date="2023" name="G3 (Bethesda)">
        <title>A reference genome for the long-term kleptoplast-retaining sea slug Elysia crispata morphotype clarki.</title>
        <authorList>
            <person name="Eastman K.E."/>
            <person name="Pendleton A.L."/>
            <person name="Shaikh M.A."/>
            <person name="Suttiyut T."/>
            <person name="Ogas R."/>
            <person name="Tomko P."/>
            <person name="Gavelis G."/>
            <person name="Widhalm J.R."/>
            <person name="Wisecaver J.H."/>
        </authorList>
    </citation>
    <scope>NUCLEOTIDE SEQUENCE</scope>
    <source>
        <strain evidence="1">ECLA1</strain>
    </source>
</reference>
<proteinExistence type="predicted"/>
<protein>
    <submittedName>
        <fullName evidence="1">Uncharacterized protein</fullName>
    </submittedName>
</protein>
<dbReference type="Proteomes" id="UP001283361">
    <property type="component" value="Unassembled WGS sequence"/>
</dbReference>
<evidence type="ECO:0000313" key="1">
    <source>
        <dbReference type="EMBL" id="KAK3721161.1"/>
    </source>
</evidence>
<dbReference type="EMBL" id="JAWDGP010007400">
    <property type="protein sequence ID" value="KAK3721161.1"/>
    <property type="molecule type" value="Genomic_DNA"/>
</dbReference>
<organism evidence="1 2">
    <name type="scientific">Elysia crispata</name>
    <name type="common">lettuce slug</name>
    <dbReference type="NCBI Taxonomy" id="231223"/>
    <lineage>
        <taxon>Eukaryota</taxon>
        <taxon>Metazoa</taxon>
        <taxon>Spiralia</taxon>
        <taxon>Lophotrochozoa</taxon>
        <taxon>Mollusca</taxon>
        <taxon>Gastropoda</taxon>
        <taxon>Heterobranchia</taxon>
        <taxon>Euthyneura</taxon>
        <taxon>Panpulmonata</taxon>
        <taxon>Sacoglossa</taxon>
        <taxon>Placobranchoidea</taxon>
        <taxon>Plakobranchidae</taxon>
        <taxon>Elysia</taxon>
    </lineage>
</organism>
<sequence length="105" mass="11662">MTVRKMAGSISCGGVLRALLWRRRMVARSRAFANCEGQRMTVTGAVAHGPVRGTDHCWYSWCVSVSVGNWVFMSGLVCVTLCEWEAPSLGMYVGRARYLLRTLMA</sequence>
<dbReference type="AlphaFoldDB" id="A0AAE0XWI4"/>
<keyword evidence="2" id="KW-1185">Reference proteome</keyword>